<protein>
    <recommendedName>
        <fullName evidence="1">AB hydrolase-1 domain-containing protein</fullName>
    </recommendedName>
</protein>
<accession>A0AB34KN47</accession>
<name>A0AB34KN47_9PEZI</name>
<proteinExistence type="predicted"/>
<organism evidence="2 3">
    <name type="scientific">Cladosporium halotolerans</name>
    <dbReference type="NCBI Taxonomy" id="1052096"/>
    <lineage>
        <taxon>Eukaryota</taxon>
        <taxon>Fungi</taxon>
        <taxon>Dikarya</taxon>
        <taxon>Ascomycota</taxon>
        <taxon>Pezizomycotina</taxon>
        <taxon>Dothideomycetes</taxon>
        <taxon>Dothideomycetidae</taxon>
        <taxon>Cladosporiales</taxon>
        <taxon>Cladosporiaceae</taxon>
        <taxon>Cladosporium</taxon>
    </lineage>
</organism>
<feature type="domain" description="AB hydrolase-1" evidence="1">
    <location>
        <begin position="93"/>
        <end position="239"/>
    </location>
</feature>
<evidence type="ECO:0000313" key="2">
    <source>
        <dbReference type="EMBL" id="KAL1586243.1"/>
    </source>
</evidence>
<dbReference type="SUPFAM" id="SSF53474">
    <property type="entry name" value="alpha/beta-Hydrolases"/>
    <property type="match status" value="1"/>
</dbReference>
<dbReference type="PANTHER" id="PTHR43329">
    <property type="entry name" value="EPOXIDE HYDROLASE"/>
    <property type="match status" value="1"/>
</dbReference>
<gene>
    <name evidence="2" type="ORF">WHR41_05377</name>
</gene>
<keyword evidence="3" id="KW-1185">Reference proteome</keyword>
<dbReference type="Pfam" id="PF12697">
    <property type="entry name" value="Abhydrolase_6"/>
    <property type="match status" value="1"/>
</dbReference>
<comment type="caution">
    <text evidence="2">The sequence shown here is derived from an EMBL/GenBank/DDBJ whole genome shotgun (WGS) entry which is preliminary data.</text>
</comment>
<dbReference type="RefSeq" id="XP_069229348.1">
    <property type="nucleotide sequence ID" value="XM_069373982.1"/>
</dbReference>
<dbReference type="EMBL" id="JAAQHG020000015">
    <property type="protein sequence ID" value="KAL1586243.1"/>
    <property type="molecule type" value="Genomic_DNA"/>
</dbReference>
<evidence type="ECO:0000259" key="1">
    <source>
        <dbReference type="Pfam" id="PF12697"/>
    </source>
</evidence>
<dbReference type="InterPro" id="IPR000073">
    <property type="entry name" value="AB_hydrolase_1"/>
</dbReference>
<reference evidence="2 3" key="1">
    <citation type="journal article" date="2020" name="Microbiol. Resour. Announc.">
        <title>Draft Genome Sequence of a Cladosporium Species Isolated from the Mesophotic Ascidian Didemnum maculosum.</title>
        <authorList>
            <person name="Gioti A."/>
            <person name="Siaperas R."/>
            <person name="Nikolaivits E."/>
            <person name="Le Goff G."/>
            <person name="Ouazzani J."/>
            <person name="Kotoulas G."/>
            <person name="Topakas E."/>
        </authorList>
    </citation>
    <scope>NUCLEOTIDE SEQUENCE [LARGE SCALE GENOMIC DNA]</scope>
    <source>
        <strain evidence="2 3">TM138-S3</strain>
    </source>
</reference>
<sequence>MPHFLTVLLVKTIAKAYGGLALVASVAYGLTRRETWYQPSAKEKQEFQQACHDLWSLEAAHDGLSHNFVKLENGLQLHYIAAYLASKSCDTLVIFLHGFPDTCHLWEHQLRSSYSPTAQLVALDLPGCGGSDSLSRYGPDEMLNAVAEMIVKLKHRYISGVSAQGAEKRCILVSHDWGGVIAYRLAGETSGLFDEVVVLNSTYRLAAQERTASLLLSGRIAWRAGRFKDALSQLQPIFSQLLKSNYIFMLNLRLPLAKLFPWLAAALVRVCNENALRNPSVTSSPSLDKNLAASYGPGLSECTSRTPEGCSYGQSVRLRATKHPQGDWDERVRIYSEGLALGEWKPIYAGHHEPLWKSDPEMRKGQFSCPMHTIFGLGDIALDRRIALDGVELFMPNGTNGDRQLGVKFDREVQHTSVGQGSVTTLPLCGHWSMLDREGERALDALLERLMDTR</sequence>
<dbReference type="Gene3D" id="3.40.50.1820">
    <property type="entry name" value="alpha/beta hydrolase"/>
    <property type="match status" value="1"/>
</dbReference>
<dbReference type="GeneID" id="96006820"/>
<dbReference type="AlphaFoldDB" id="A0AB34KN47"/>
<dbReference type="Proteomes" id="UP000803884">
    <property type="component" value="Unassembled WGS sequence"/>
</dbReference>
<evidence type="ECO:0000313" key="3">
    <source>
        <dbReference type="Proteomes" id="UP000803884"/>
    </source>
</evidence>
<dbReference type="InterPro" id="IPR029058">
    <property type="entry name" value="AB_hydrolase_fold"/>
</dbReference>